<organism evidence="2 3">
    <name type="scientific">Gossypium darwinii</name>
    <name type="common">Darwin's cotton</name>
    <name type="synonym">Gossypium barbadense var. darwinii</name>
    <dbReference type="NCBI Taxonomy" id="34276"/>
    <lineage>
        <taxon>Eukaryota</taxon>
        <taxon>Viridiplantae</taxon>
        <taxon>Streptophyta</taxon>
        <taxon>Embryophyta</taxon>
        <taxon>Tracheophyta</taxon>
        <taxon>Spermatophyta</taxon>
        <taxon>Magnoliopsida</taxon>
        <taxon>eudicotyledons</taxon>
        <taxon>Gunneridae</taxon>
        <taxon>Pentapetalae</taxon>
        <taxon>rosids</taxon>
        <taxon>malvids</taxon>
        <taxon>Malvales</taxon>
        <taxon>Malvaceae</taxon>
        <taxon>Malvoideae</taxon>
        <taxon>Gossypium</taxon>
    </lineage>
</organism>
<feature type="compositionally biased region" description="Basic residues" evidence="1">
    <location>
        <begin position="53"/>
        <end position="62"/>
    </location>
</feature>
<proteinExistence type="predicted"/>
<accession>A0A5D2GT91</accession>
<dbReference type="EMBL" id="CM017691">
    <property type="protein sequence ID" value="TYH21107.1"/>
    <property type="molecule type" value="Genomic_DNA"/>
</dbReference>
<protein>
    <submittedName>
        <fullName evidence="2">Uncharacterized protein</fullName>
    </submittedName>
</protein>
<keyword evidence="3" id="KW-1185">Reference proteome</keyword>
<feature type="region of interest" description="Disordered" evidence="1">
    <location>
        <begin position="36"/>
        <end position="69"/>
    </location>
</feature>
<dbReference type="AlphaFoldDB" id="A0A5D2GT91"/>
<sequence>MRRNTPVHGLLLCSGKKSKWGPYKPRSPQVKIKFVFQQHVGHQKRERNERREKTKRRRRRNEKKSNVLF</sequence>
<dbReference type="Proteomes" id="UP000323506">
    <property type="component" value="Chromosome A04"/>
</dbReference>
<reference evidence="2 3" key="1">
    <citation type="submission" date="2019-06" db="EMBL/GenBank/DDBJ databases">
        <title>WGS assembly of Gossypium darwinii.</title>
        <authorList>
            <person name="Chen Z.J."/>
            <person name="Sreedasyam A."/>
            <person name="Ando A."/>
            <person name="Song Q."/>
            <person name="De L."/>
            <person name="Hulse-Kemp A."/>
            <person name="Ding M."/>
            <person name="Ye W."/>
            <person name="Kirkbride R."/>
            <person name="Jenkins J."/>
            <person name="Plott C."/>
            <person name="Lovell J."/>
            <person name="Lin Y.-M."/>
            <person name="Vaughn R."/>
            <person name="Liu B."/>
            <person name="Li W."/>
            <person name="Simpson S."/>
            <person name="Scheffler B."/>
            <person name="Saski C."/>
            <person name="Grover C."/>
            <person name="Hu G."/>
            <person name="Conover J."/>
            <person name="Carlson J."/>
            <person name="Shu S."/>
            <person name="Boston L."/>
            <person name="Williams M."/>
            <person name="Peterson D."/>
            <person name="Mcgee K."/>
            <person name="Jones D."/>
            <person name="Wendel J."/>
            <person name="Stelly D."/>
            <person name="Grimwood J."/>
            <person name="Schmutz J."/>
        </authorList>
    </citation>
    <scope>NUCLEOTIDE SEQUENCE [LARGE SCALE GENOMIC DNA]</scope>
    <source>
        <strain evidence="2">1808015.09</strain>
    </source>
</reference>
<evidence type="ECO:0000256" key="1">
    <source>
        <dbReference type="SAM" id="MobiDB-lite"/>
    </source>
</evidence>
<evidence type="ECO:0000313" key="3">
    <source>
        <dbReference type="Proteomes" id="UP000323506"/>
    </source>
</evidence>
<name>A0A5D2GT91_GOSDA</name>
<evidence type="ECO:0000313" key="2">
    <source>
        <dbReference type="EMBL" id="TYH21107.1"/>
    </source>
</evidence>
<gene>
    <name evidence="2" type="ORF">ES288_A04G016100v1</name>
</gene>